<feature type="domain" description="Glycosyl transferase family 1" evidence="1">
    <location>
        <begin position="198"/>
        <end position="363"/>
    </location>
</feature>
<dbReference type="Proteomes" id="UP000188184">
    <property type="component" value="Chromosome"/>
</dbReference>
<dbReference type="GO" id="GO:0016757">
    <property type="term" value="F:glycosyltransferase activity"/>
    <property type="evidence" value="ECO:0007669"/>
    <property type="project" value="InterPro"/>
</dbReference>
<reference evidence="3 4" key="1">
    <citation type="submission" date="2017-02" db="EMBL/GenBank/DDBJ databases">
        <title>The complete genomic sequence of a novel cold adapted crude oil-degrading bacterium Planococcus qaidamina Y42.</title>
        <authorList>
            <person name="Yang R."/>
        </authorList>
    </citation>
    <scope>NUCLEOTIDE SEQUENCE [LARGE SCALE GENOMIC DNA]</scope>
    <source>
        <strain evidence="3 4">Y42</strain>
    </source>
</reference>
<evidence type="ECO:0000259" key="2">
    <source>
        <dbReference type="Pfam" id="PF13579"/>
    </source>
</evidence>
<evidence type="ECO:0008006" key="5">
    <source>
        <dbReference type="Google" id="ProtNLM"/>
    </source>
</evidence>
<dbReference type="OrthoDB" id="9804196at2"/>
<dbReference type="KEGG" id="pmar:B0X71_14735"/>
<dbReference type="InterPro" id="IPR028098">
    <property type="entry name" value="Glyco_trans_4-like_N"/>
</dbReference>
<dbReference type="InterPro" id="IPR001296">
    <property type="entry name" value="Glyco_trans_1"/>
</dbReference>
<dbReference type="Pfam" id="PF13579">
    <property type="entry name" value="Glyco_trans_4_4"/>
    <property type="match status" value="1"/>
</dbReference>
<dbReference type="Gene3D" id="3.40.50.2000">
    <property type="entry name" value="Glycogen Phosphorylase B"/>
    <property type="match status" value="2"/>
</dbReference>
<gene>
    <name evidence="3" type="ORF">B0X71_14735</name>
</gene>
<keyword evidence="4" id="KW-1185">Reference proteome</keyword>
<organism evidence="3 4">
    <name type="scientific">Planococcus lenghuensis</name>
    <dbReference type="NCBI Taxonomy" id="2213202"/>
    <lineage>
        <taxon>Bacteria</taxon>
        <taxon>Bacillati</taxon>
        <taxon>Bacillota</taxon>
        <taxon>Bacilli</taxon>
        <taxon>Bacillales</taxon>
        <taxon>Caryophanaceae</taxon>
        <taxon>Planococcus</taxon>
    </lineage>
</organism>
<dbReference type="PANTHER" id="PTHR45947:SF3">
    <property type="entry name" value="SULFOQUINOVOSYL TRANSFERASE SQD2"/>
    <property type="match status" value="1"/>
</dbReference>
<dbReference type="InterPro" id="IPR050194">
    <property type="entry name" value="Glycosyltransferase_grp1"/>
</dbReference>
<accession>A0A1Q2L195</accession>
<dbReference type="EMBL" id="CP019640">
    <property type="protein sequence ID" value="AQQ54228.1"/>
    <property type="molecule type" value="Genomic_DNA"/>
</dbReference>
<dbReference type="RefSeq" id="WP_077590120.1">
    <property type="nucleotide sequence ID" value="NZ_CP019640.1"/>
</dbReference>
<evidence type="ECO:0000313" key="4">
    <source>
        <dbReference type="Proteomes" id="UP000188184"/>
    </source>
</evidence>
<feature type="domain" description="Glycosyltransferase subfamily 4-like N-terminal" evidence="2">
    <location>
        <begin position="28"/>
        <end position="177"/>
    </location>
</feature>
<evidence type="ECO:0000259" key="1">
    <source>
        <dbReference type="Pfam" id="PF00534"/>
    </source>
</evidence>
<name>A0A1Q2L195_9BACL</name>
<dbReference type="Pfam" id="PF00534">
    <property type="entry name" value="Glycos_transf_1"/>
    <property type="match status" value="1"/>
</dbReference>
<dbReference type="PANTHER" id="PTHR45947">
    <property type="entry name" value="SULFOQUINOVOSYL TRANSFERASE SQD2"/>
    <property type="match status" value="1"/>
</dbReference>
<evidence type="ECO:0000313" key="3">
    <source>
        <dbReference type="EMBL" id="AQQ54228.1"/>
    </source>
</evidence>
<protein>
    <recommendedName>
        <fullName evidence="5">Glycosyltransferase family 1 protein</fullName>
    </recommendedName>
</protein>
<dbReference type="AlphaFoldDB" id="A0A1Q2L195"/>
<sequence length="409" mass="45936">MGKGEIIGSKIIHGVTVPRSLDLMDGQLRYLKEKGFDVKALCSPGDHAEFYRASEQVDILKIEMEREISPFKDSLSLYHAIQLLHQEKPAIVNAGTPKAGLILTMAAKICGVPIRIYTVRGLRLETTEGVKRLLLLNAERTAAKAATHVIAVSESIKNQLIDLDIAEERKIHVLGRGSSNGFAISKFERTEQSRVWAEEKRREIGLSKDNLVLGYVGRMTKDKGVDELVSIFVQLRQEVPKLKLLLIGDFEEADSVEETTKDIIQNHRDIIHFDYQPEPVPYFHLMDVFVLLSKREGFSNVLIEATLSGVPPVAAAVTGTTDTIIDGKTGYLTKAGDLEDVKAKVRRLLMDSDQRQQFAVQGKVWAEENFSNGAVWSAMYDFYQTTLQRIELQPDEQYAHNAVRFGRQR</sequence>
<dbReference type="SUPFAM" id="SSF53756">
    <property type="entry name" value="UDP-Glycosyltransferase/glycogen phosphorylase"/>
    <property type="match status" value="1"/>
</dbReference>
<dbReference type="CDD" id="cd03808">
    <property type="entry name" value="GT4_CapM-like"/>
    <property type="match status" value="1"/>
</dbReference>
<proteinExistence type="predicted"/>